<evidence type="ECO:0000313" key="5">
    <source>
        <dbReference type="EMBL" id="CAH1390739.1"/>
    </source>
</evidence>
<feature type="compositionally biased region" description="Polar residues" evidence="3">
    <location>
        <begin position="1134"/>
        <end position="1144"/>
    </location>
</feature>
<feature type="compositionally biased region" description="Basic and acidic residues" evidence="3">
    <location>
        <begin position="630"/>
        <end position="641"/>
    </location>
</feature>
<name>A0A9P0E984_NEZVI</name>
<feature type="compositionally biased region" description="Basic residues" evidence="3">
    <location>
        <begin position="177"/>
        <end position="193"/>
    </location>
</feature>
<feature type="compositionally biased region" description="Acidic residues" evidence="3">
    <location>
        <begin position="565"/>
        <end position="575"/>
    </location>
</feature>
<evidence type="ECO:0000313" key="6">
    <source>
        <dbReference type="Proteomes" id="UP001152798"/>
    </source>
</evidence>
<sequence>MKRSFTNYCLYNKDIQSWWEVPSIAHFCSLFRVAFNLLDFDIEELEEALLTDGTEFNGNSLLQDLIVRLLCGCLGHNGISTFNYQMFLRRLFRTKCKEQGRENPFNTDIDFQFLPLRTKVEILHALCDFRLDADDVIDVLKNLDSDSLRVHPLGHDENRSAYWYFYGTRLYKEEYPKKRKKKKDHDKSKKKRKEGYSSSSEDEYERRPTGTWRVMCYTEADWRELARSMAGSSCREERALYTVLSEDFLPEIPRLFEEKERLQRKRAAEQAPRRASRRLAKQEEQTVKPSKDDRYSERERVNREKMEQRERQARIMNRSQSDSDEGSSLSESALVPAVGRQTNNSLSSATGEIFIQPNRQKFKTTQLRTREDLMTGMYKILDRVKAHKDAWPFLDPVDEDYAPKYYSVIAKPMDLQTMEDKLDNGEYGSLQQFKADFQLIVDNCRQYNGSDNEYTEMVRRLQEAFEASAERYLDADHSSSDDDMPPMIRHNVVMTSDSSSSQLDRPLSRSSSHESSLDNDSDPKDSLIKRDLKEQSILNRDNKVDKSRFRRKQKRKKKSSKVSSIEEDDSSEEEFADKKRISRSQDVSSDGFDVKTSSSRDSSKDRSKNISKSIKNRSRNRFRVKRKGVQKKEIDKDKRSTDGSSSEISKSCPVDSSRETSKERSRDRVRVNYKERETSESEIFTDSSDDSQFDNKLKTKTSPKKPVKRAGIIKNVEAIEALELATEQTLKDINKWLDDTPRFSDFSSCSNSPLHMPYIEDMASIEGEYRRRLMMDRPMRPRDRFSNDLHRRRMFKEQMGLKRRREIQRTIDRLQPGKSKGNLLSKENHLNHHIDGSGIETKSQSNENDENAPKISLGKVLPSDLLSFGIGESAKKDSEDECTEDKLVIEEHTENKEEKPKVETEDDVKNSPPNETEKKVTADNEQKKEKPTPNLSAWFKAFGAPKAQPTTKKKAEPEEKKDDEAEEDKRTIEIQSPARRQRKASTGSSVSERSSFSIEPVDGNSPRRSLDEPYVSPQQDLKTYHHPPINGTIKVGFYQDTCFPRGSSDKSSSPRDPTGCSPRDVPSVSPRNPAFSPREYQNVSPQTPFCSPCNPPLSPSPREFIGSPRDIPPNASPRDYHNSPRELITHSREYSSMSPRNTNSPKDHTSITSYPVPHSSHNTPIYSHYPSHLSYYDTNKPIEYRTSEKNMSVYPVKKRAYNEIDNNISKANDVSVYKGGGSFTPTRGAMEQERTFTPTPGRMPGPSQGLRVPDPTMPMGLAHPLHYDPYADERRIASPFYAGNQPSSPHPIFSQSSTVLSANFRREPTSVQEGYDRQNDCELPAYHSSRSNTPTYPGSPHSDPQRTKTPISTFPNRSATPVHHQSPDASPINYSNANTDGSNKEISSSPRILNCSDNVNKSTSPYNKSDNSGSKTNPASPISFASSRLGEVLPSKVTNAYNRALSDLPHGLNYNHGQDLSKISVPLSYSNQSDLLSSKMNYNHPMADLIQSSARYNYPMSELIQGKTSVYNHPIQDFMQGKAASYPNMNLSGYNRPISELMQSKVNDLQAREMVFSPRSVPAAQKSESSTKPGKKSRKKKNDTSSGFQQYVAGSSEPIALKSNNSVPGSAFNFGPPLKDSYGPFLDEIRSSFFVSHPEGGSGKGTPHTSPYYLSHASARTPPTYPHPFMNAQYQQYLQRHPEELLRPMMLHQGLLPPTAGYPHAYLGMHDSINRPAWL</sequence>
<accession>A0A9P0E984</accession>
<dbReference type="SMART" id="SM00297">
    <property type="entry name" value="BROMO"/>
    <property type="match status" value="1"/>
</dbReference>
<dbReference type="Gene3D" id="1.20.920.10">
    <property type="entry name" value="Bromodomain-like"/>
    <property type="match status" value="1"/>
</dbReference>
<evidence type="ECO:0000256" key="3">
    <source>
        <dbReference type="SAM" id="MobiDB-lite"/>
    </source>
</evidence>
<feature type="compositionally biased region" description="Polar residues" evidence="3">
    <location>
        <begin position="1347"/>
        <end position="1359"/>
    </location>
</feature>
<feature type="compositionally biased region" description="Basic and acidic residues" evidence="3">
    <location>
        <begin position="1308"/>
        <end position="1320"/>
    </location>
</feature>
<dbReference type="PANTHER" id="PTHR47092:SF1">
    <property type="entry name" value="CHROMATIN REMODELING REGULATOR CECR2"/>
    <property type="match status" value="1"/>
</dbReference>
<dbReference type="Pfam" id="PF00439">
    <property type="entry name" value="Bromodomain"/>
    <property type="match status" value="1"/>
</dbReference>
<feature type="compositionally biased region" description="Basic and acidic residues" evidence="3">
    <location>
        <begin position="263"/>
        <end position="272"/>
    </location>
</feature>
<protein>
    <recommendedName>
        <fullName evidence="4">Bromo domain-containing protein</fullName>
    </recommendedName>
</protein>
<keyword evidence="1 2" id="KW-0103">Bromodomain</keyword>
<keyword evidence="6" id="KW-1185">Reference proteome</keyword>
<organism evidence="5 6">
    <name type="scientific">Nezara viridula</name>
    <name type="common">Southern green stink bug</name>
    <name type="synonym">Cimex viridulus</name>
    <dbReference type="NCBI Taxonomy" id="85310"/>
    <lineage>
        <taxon>Eukaryota</taxon>
        <taxon>Metazoa</taxon>
        <taxon>Ecdysozoa</taxon>
        <taxon>Arthropoda</taxon>
        <taxon>Hexapoda</taxon>
        <taxon>Insecta</taxon>
        <taxon>Pterygota</taxon>
        <taxon>Neoptera</taxon>
        <taxon>Paraneoptera</taxon>
        <taxon>Hemiptera</taxon>
        <taxon>Heteroptera</taxon>
        <taxon>Panheteroptera</taxon>
        <taxon>Pentatomomorpha</taxon>
        <taxon>Pentatomoidea</taxon>
        <taxon>Pentatomidae</taxon>
        <taxon>Pentatominae</taxon>
        <taxon>Nezara</taxon>
    </lineage>
</organism>
<dbReference type="PANTHER" id="PTHR47092">
    <property type="entry name" value="CAT EYE SYNDROME CRITICAL REGION PROTEIN 2"/>
    <property type="match status" value="1"/>
</dbReference>
<dbReference type="EMBL" id="OV725077">
    <property type="protein sequence ID" value="CAH1390739.1"/>
    <property type="molecule type" value="Genomic_DNA"/>
</dbReference>
<feature type="domain" description="Bromo" evidence="4">
    <location>
        <begin position="385"/>
        <end position="455"/>
    </location>
</feature>
<dbReference type="Proteomes" id="UP001152798">
    <property type="component" value="Chromosome 1"/>
</dbReference>
<dbReference type="InterPro" id="IPR001487">
    <property type="entry name" value="Bromodomain"/>
</dbReference>
<proteinExistence type="predicted"/>
<dbReference type="GO" id="GO:0006338">
    <property type="term" value="P:chromatin remodeling"/>
    <property type="evidence" value="ECO:0007669"/>
    <property type="project" value="InterPro"/>
</dbReference>
<feature type="compositionally biased region" description="Basic and acidic residues" evidence="3">
    <location>
        <begin position="890"/>
        <end position="931"/>
    </location>
</feature>
<feature type="region of interest" description="Disordered" evidence="3">
    <location>
        <begin position="495"/>
        <end position="703"/>
    </location>
</feature>
<feature type="region of interest" description="Disordered" evidence="3">
    <location>
        <begin position="800"/>
        <end position="857"/>
    </location>
</feature>
<evidence type="ECO:0000256" key="2">
    <source>
        <dbReference type="PROSITE-ProRule" id="PRU00035"/>
    </source>
</evidence>
<dbReference type="InterPro" id="IPR036427">
    <property type="entry name" value="Bromodomain-like_sf"/>
</dbReference>
<feature type="compositionally biased region" description="Low complexity" evidence="3">
    <location>
        <begin position="985"/>
        <end position="997"/>
    </location>
</feature>
<dbReference type="OrthoDB" id="303107at2759"/>
<feature type="compositionally biased region" description="Polar residues" evidence="3">
    <location>
        <begin position="1372"/>
        <end position="1422"/>
    </location>
</feature>
<dbReference type="PROSITE" id="PS50014">
    <property type="entry name" value="BROMODOMAIN_2"/>
    <property type="match status" value="1"/>
</dbReference>
<feature type="compositionally biased region" description="Basic and acidic residues" evidence="3">
    <location>
        <begin position="511"/>
        <end position="547"/>
    </location>
</feature>
<evidence type="ECO:0000256" key="1">
    <source>
        <dbReference type="ARBA" id="ARBA00023117"/>
    </source>
</evidence>
<dbReference type="InterPro" id="IPR029614">
    <property type="entry name" value="CECR2"/>
</dbReference>
<feature type="compositionally biased region" description="Basic and acidic residues" evidence="3">
    <location>
        <begin position="280"/>
        <end position="313"/>
    </location>
</feature>
<gene>
    <name evidence="5" type="ORF">NEZAVI_LOCUS1892</name>
</gene>
<evidence type="ECO:0000259" key="4">
    <source>
        <dbReference type="PROSITE" id="PS50014"/>
    </source>
</evidence>
<feature type="compositionally biased region" description="Basic residues" evidence="3">
    <location>
        <begin position="614"/>
        <end position="629"/>
    </location>
</feature>
<feature type="region of interest" description="Disordered" evidence="3">
    <location>
        <begin position="263"/>
        <end position="331"/>
    </location>
</feature>
<feature type="compositionally biased region" description="Basic and acidic residues" evidence="3">
    <location>
        <begin position="953"/>
        <end position="972"/>
    </location>
</feature>
<dbReference type="PRINTS" id="PR00503">
    <property type="entry name" value="BROMODOMAIN"/>
</dbReference>
<feature type="region of interest" description="Disordered" evidence="3">
    <location>
        <begin position="1556"/>
        <end position="1589"/>
    </location>
</feature>
<feature type="compositionally biased region" description="Basic and acidic residues" evidence="3">
    <location>
        <begin position="1118"/>
        <end position="1133"/>
    </location>
</feature>
<feature type="region of interest" description="Disordered" evidence="3">
    <location>
        <begin position="177"/>
        <end position="204"/>
    </location>
</feature>
<dbReference type="GO" id="GO:0090537">
    <property type="term" value="C:CERF complex"/>
    <property type="evidence" value="ECO:0007669"/>
    <property type="project" value="InterPro"/>
</dbReference>
<feature type="region of interest" description="Disordered" evidence="3">
    <location>
        <begin position="890"/>
        <end position="1153"/>
    </location>
</feature>
<feature type="compositionally biased region" description="Basic and acidic residues" evidence="3">
    <location>
        <begin position="656"/>
        <end position="679"/>
    </location>
</feature>
<feature type="region of interest" description="Disordered" evidence="3">
    <location>
        <begin position="1308"/>
        <end position="1422"/>
    </location>
</feature>
<feature type="compositionally biased region" description="Basic and acidic residues" evidence="3">
    <location>
        <begin position="826"/>
        <end position="835"/>
    </location>
</feature>
<dbReference type="SUPFAM" id="SSF47370">
    <property type="entry name" value="Bromodomain"/>
    <property type="match status" value="1"/>
</dbReference>
<feature type="compositionally biased region" description="Basic residues" evidence="3">
    <location>
        <begin position="548"/>
        <end position="560"/>
    </location>
</feature>
<reference evidence="5" key="1">
    <citation type="submission" date="2022-01" db="EMBL/GenBank/DDBJ databases">
        <authorList>
            <person name="King R."/>
        </authorList>
    </citation>
    <scope>NUCLEOTIDE SEQUENCE</scope>
</reference>
<dbReference type="CDD" id="cd05509">
    <property type="entry name" value="Bromo_gcn5_like"/>
    <property type="match status" value="1"/>
</dbReference>